<feature type="non-terminal residue" evidence="2">
    <location>
        <position position="330"/>
    </location>
</feature>
<protein>
    <submittedName>
        <fullName evidence="2">Uncharacterized protein</fullName>
    </submittedName>
</protein>
<dbReference type="OrthoDB" id="2289379at2759"/>
<evidence type="ECO:0000313" key="2">
    <source>
        <dbReference type="EMBL" id="KAF9919554.1"/>
    </source>
</evidence>
<gene>
    <name evidence="2" type="ORF">BGZ65_012037</name>
</gene>
<evidence type="ECO:0000313" key="3">
    <source>
        <dbReference type="Proteomes" id="UP000749646"/>
    </source>
</evidence>
<dbReference type="Proteomes" id="UP000749646">
    <property type="component" value="Unassembled WGS sequence"/>
</dbReference>
<name>A0A9P6IHE2_9FUNG</name>
<evidence type="ECO:0000256" key="1">
    <source>
        <dbReference type="SAM" id="MobiDB-lite"/>
    </source>
</evidence>
<organism evidence="2 3">
    <name type="scientific">Modicella reniformis</name>
    <dbReference type="NCBI Taxonomy" id="1440133"/>
    <lineage>
        <taxon>Eukaryota</taxon>
        <taxon>Fungi</taxon>
        <taxon>Fungi incertae sedis</taxon>
        <taxon>Mucoromycota</taxon>
        <taxon>Mortierellomycotina</taxon>
        <taxon>Mortierellomycetes</taxon>
        <taxon>Mortierellales</taxon>
        <taxon>Mortierellaceae</taxon>
        <taxon>Modicella</taxon>
    </lineage>
</organism>
<dbReference type="AlphaFoldDB" id="A0A9P6IHE2"/>
<feature type="compositionally biased region" description="Low complexity" evidence="1">
    <location>
        <begin position="214"/>
        <end position="244"/>
    </location>
</feature>
<accession>A0A9P6IHE2</accession>
<proteinExistence type="predicted"/>
<dbReference type="EMBL" id="JAAAHW010011494">
    <property type="protein sequence ID" value="KAF9919554.1"/>
    <property type="molecule type" value="Genomic_DNA"/>
</dbReference>
<keyword evidence="3" id="KW-1185">Reference proteome</keyword>
<comment type="caution">
    <text evidence="2">The sequence shown here is derived from an EMBL/GenBank/DDBJ whole genome shotgun (WGS) entry which is preliminary data.</text>
</comment>
<feature type="region of interest" description="Disordered" evidence="1">
    <location>
        <begin position="214"/>
        <end position="247"/>
    </location>
</feature>
<sequence>MDVIHAHCNRYWILSDLDEHASDPPTETACSALPPTFSITAPQLESTSHAFKMRRRRERRLRKNEPVKAALQALSSESFGTATSMKDVDDVQAIRREHGPTVQSFENSRWRQHDAHHQELRTTQACTKFASDERRFLQNYGRQHCKLSASSSNRKLPRRRPLSCKLLSPLQAASSSSQFQAVSSSSTAQLQALQATSSSSSQLQAASSSSQSQVVSPSSAQLQAASSSSQSQTASSSPQSQASTKAPRMMPIHCIGDAGTGVGLRLKGFARRGGRKFRKEHSRYTMVAVTPEYRTSKTCAFCFSTLQKARYRRHGHNTTNRDQHAAFNIG</sequence>
<reference evidence="2" key="1">
    <citation type="journal article" date="2020" name="Fungal Divers.">
        <title>Resolving the Mortierellaceae phylogeny through synthesis of multi-gene phylogenetics and phylogenomics.</title>
        <authorList>
            <person name="Vandepol N."/>
            <person name="Liber J."/>
            <person name="Desiro A."/>
            <person name="Na H."/>
            <person name="Kennedy M."/>
            <person name="Barry K."/>
            <person name="Grigoriev I.V."/>
            <person name="Miller A.N."/>
            <person name="O'Donnell K."/>
            <person name="Stajich J.E."/>
            <person name="Bonito G."/>
        </authorList>
    </citation>
    <scope>NUCLEOTIDE SEQUENCE</scope>
    <source>
        <strain evidence="2">MES-2147</strain>
    </source>
</reference>